<dbReference type="PANTHER" id="PTHR17972:SF0">
    <property type="entry name" value="NUCLEOLAR PROTEIN 6"/>
    <property type="match status" value="1"/>
</dbReference>
<accession>A0A9J6FK31</accession>
<dbReference type="GO" id="GO:0006364">
    <property type="term" value="P:rRNA processing"/>
    <property type="evidence" value="ECO:0007669"/>
    <property type="project" value="TreeGrafter"/>
</dbReference>
<keyword evidence="1" id="KW-0539">Nucleus</keyword>
<name>A0A9J6FK31_HAELO</name>
<dbReference type="GO" id="GO:0003723">
    <property type="term" value="F:RNA binding"/>
    <property type="evidence" value="ECO:0007669"/>
    <property type="project" value="UniProtKB-KW"/>
</dbReference>
<dbReference type="Pfam" id="PF17404">
    <property type="entry name" value="Nrap_D3"/>
    <property type="match status" value="1"/>
</dbReference>
<dbReference type="Gene3D" id="1.10.1410.10">
    <property type="match status" value="1"/>
</dbReference>
<evidence type="ECO:0000259" key="5">
    <source>
        <dbReference type="Pfam" id="PF17407"/>
    </source>
</evidence>
<dbReference type="InterPro" id="IPR035369">
    <property type="entry name" value="Nrap_D4"/>
</dbReference>
<evidence type="ECO:0000259" key="3">
    <source>
        <dbReference type="Pfam" id="PF17404"/>
    </source>
</evidence>
<dbReference type="InterPro" id="IPR035368">
    <property type="entry name" value="Nrap_D3"/>
</dbReference>
<comment type="similarity">
    <text evidence="1">Belongs to the NRAP family.</text>
</comment>
<keyword evidence="1" id="KW-0694">RNA-binding</keyword>
<evidence type="ECO:0000256" key="1">
    <source>
        <dbReference type="RuleBase" id="RU364032"/>
    </source>
</evidence>
<dbReference type="InterPro" id="IPR035367">
    <property type="entry name" value="Nrap_D2"/>
</dbReference>
<dbReference type="EMBL" id="JABSTR010000002">
    <property type="protein sequence ID" value="KAH9363405.1"/>
    <property type="molecule type" value="Genomic_DNA"/>
</dbReference>
<sequence length="757" mass="83786">MSSSPQGPSAFSGFAMTMYLVHLLVKRQLSPMMSSYQAARFVLLTLSRSNYMDEALTLCTEQVPNQPSLDDFRASYPVVFVDPGGFLNVWASVSTEAYLRVKHEARLAISFLDSCSADSFEVLFVTSLPFERTFDCFVLLSKKDLDSAVEAMSLHAELADCNGAKSVPVAKAVCNLLRKGFGNRVDLLATRLTATPEWKISQEAPGIPADEESLEIGLLLNAAHCYATVERGPAADSPEAAAFRQLWGDRSELRRFPDSSILEAVVWSGKKASDRRSIVLRIARHLLSRHAGVEACTTVGDFLGPLLCPSGVDFSSSEPYGTGEELAEQVVTVYDELARSLRRLHDLPLTVSSVRGTSATLRLTEVFPPLKGFLTTDFGTGFIEDDVYTMPLPYKAHVAHLVPVSTVVVHMEATGKWPDNLEALRRVKAAFHLTLARLLRDNERLVTAPHPEYVDVLKEGFVFRVRIAAHKEIGLAKQSIAPNGAIKVKDTELSSKIEFETEILPGLTSTLHGSPRLGFQRFLALLANHDWLRQPLIVNLADKFTKEQMAELHSTFVSQRPTLPPMFIATPLDGRHPSLWTRHSPTGQILRRLATLARESLRVLEGQVLCPIEADIRLIFRPPLDPYDVIIHLDEKRVPTAHTAVDCSFKTGLKQHKGSVLPVAGFDIVSHYVRDLEDAYGELALFFYDRYGGNIVAVLWKPYAFRPQPLKVSHIGGYMLSGKDNMVPNVEAILEDFSILGKGLVTSVEARSSKWAI</sequence>
<dbReference type="OMA" id="NPHGGKE"/>
<dbReference type="Proteomes" id="UP000821853">
    <property type="component" value="Chromosome 10"/>
</dbReference>
<dbReference type="GO" id="GO:0032040">
    <property type="term" value="C:small-subunit processome"/>
    <property type="evidence" value="ECO:0007669"/>
    <property type="project" value="TreeGrafter"/>
</dbReference>
<dbReference type="GO" id="GO:0006409">
    <property type="term" value="P:tRNA export from nucleus"/>
    <property type="evidence" value="ECO:0007669"/>
    <property type="project" value="TreeGrafter"/>
</dbReference>
<dbReference type="Gene3D" id="3.30.70.3030">
    <property type="match status" value="1"/>
</dbReference>
<evidence type="ECO:0000313" key="6">
    <source>
        <dbReference type="EMBL" id="KAH9363405.1"/>
    </source>
</evidence>
<feature type="domain" description="Nrap protein" evidence="5">
    <location>
        <begin position="624"/>
        <end position="748"/>
    </location>
</feature>
<keyword evidence="7" id="KW-1185">Reference proteome</keyword>
<dbReference type="GO" id="GO:0034456">
    <property type="term" value="C:UTP-C complex"/>
    <property type="evidence" value="ECO:0007669"/>
    <property type="project" value="TreeGrafter"/>
</dbReference>
<dbReference type="AlphaFoldDB" id="A0A9J6FK31"/>
<protein>
    <recommendedName>
        <fullName evidence="1">Nucleolar protein 6</fullName>
    </recommendedName>
</protein>
<dbReference type="VEuPathDB" id="VectorBase:HLOH_057006"/>
<feature type="domain" description="Nrap protein" evidence="2">
    <location>
        <begin position="7"/>
        <end position="126"/>
    </location>
</feature>
<feature type="domain" description="Nrap protein" evidence="4">
    <location>
        <begin position="316"/>
        <end position="513"/>
    </location>
</feature>
<dbReference type="PANTHER" id="PTHR17972">
    <property type="entry name" value="NUCLEOLAR RNA-ASSOCIATED PROTEIN"/>
    <property type="match status" value="1"/>
</dbReference>
<dbReference type="InterPro" id="IPR005554">
    <property type="entry name" value="NOL6/Upt22"/>
</dbReference>
<reference evidence="6 7" key="1">
    <citation type="journal article" date="2020" name="Cell">
        <title>Large-Scale Comparative Analyses of Tick Genomes Elucidate Their Genetic Diversity and Vector Capacities.</title>
        <authorList>
            <consortium name="Tick Genome and Microbiome Consortium (TIGMIC)"/>
            <person name="Jia N."/>
            <person name="Wang J."/>
            <person name="Shi W."/>
            <person name="Du L."/>
            <person name="Sun Y."/>
            <person name="Zhan W."/>
            <person name="Jiang J.F."/>
            <person name="Wang Q."/>
            <person name="Zhang B."/>
            <person name="Ji P."/>
            <person name="Bell-Sakyi L."/>
            <person name="Cui X.M."/>
            <person name="Yuan T.T."/>
            <person name="Jiang B.G."/>
            <person name="Yang W.F."/>
            <person name="Lam T.T."/>
            <person name="Chang Q.C."/>
            <person name="Ding S.J."/>
            <person name="Wang X.J."/>
            <person name="Zhu J.G."/>
            <person name="Ruan X.D."/>
            <person name="Zhao L."/>
            <person name="Wei J.T."/>
            <person name="Ye R.Z."/>
            <person name="Que T.C."/>
            <person name="Du C.H."/>
            <person name="Zhou Y.H."/>
            <person name="Cheng J.X."/>
            <person name="Dai P.F."/>
            <person name="Guo W.B."/>
            <person name="Han X.H."/>
            <person name="Huang E.J."/>
            <person name="Li L.F."/>
            <person name="Wei W."/>
            <person name="Gao Y.C."/>
            <person name="Liu J.Z."/>
            <person name="Shao H.Z."/>
            <person name="Wang X."/>
            <person name="Wang C.C."/>
            <person name="Yang T.C."/>
            <person name="Huo Q.B."/>
            <person name="Li W."/>
            <person name="Chen H.Y."/>
            <person name="Chen S.E."/>
            <person name="Zhou L.G."/>
            <person name="Ni X.B."/>
            <person name="Tian J.H."/>
            <person name="Sheng Y."/>
            <person name="Liu T."/>
            <person name="Pan Y.S."/>
            <person name="Xia L.Y."/>
            <person name="Li J."/>
            <person name="Zhao F."/>
            <person name="Cao W.C."/>
        </authorList>
    </citation>
    <scope>NUCLEOTIDE SEQUENCE [LARGE SCALE GENOMIC DNA]</scope>
    <source>
        <strain evidence="6">HaeL-2018</strain>
    </source>
</reference>
<dbReference type="GO" id="GO:0032545">
    <property type="term" value="C:CURI complex"/>
    <property type="evidence" value="ECO:0007669"/>
    <property type="project" value="TreeGrafter"/>
</dbReference>
<comment type="caution">
    <text evidence="6">The sequence shown here is derived from an EMBL/GenBank/DDBJ whole genome shotgun (WGS) entry which is preliminary data.</text>
</comment>
<dbReference type="InterPro" id="IPR035371">
    <property type="entry name" value="Nrap_D6"/>
</dbReference>
<dbReference type="Pfam" id="PF17407">
    <property type="entry name" value="Nrap_D6"/>
    <property type="match status" value="1"/>
</dbReference>
<gene>
    <name evidence="6" type="ORF">HPB48_019463</name>
</gene>
<dbReference type="Pfam" id="PF17405">
    <property type="entry name" value="Nrap_D4"/>
    <property type="match status" value="1"/>
</dbReference>
<proteinExistence type="inferred from homology"/>
<dbReference type="OrthoDB" id="10251401at2759"/>
<comment type="subcellular location">
    <subcellularLocation>
        <location evidence="1">Nucleus</location>
        <location evidence="1">Nucleolus</location>
    </subcellularLocation>
</comment>
<feature type="domain" description="Nrap protein" evidence="3">
    <location>
        <begin position="132"/>
        <end position="291"/>
    </location>
</feature>
<dbReference type="Pfam" id="PF17403">
    <property type="entry name" value="Nrap_D2"/>
    <property type="match status" value="1"/>
</dbReference>
<organism evidence="6 7">
    <name type="scientific">Haemaphysalis longicornis</name>
    <name type="common">Bush tick</name>
    <dbReference type="NCBI Taxonomy" id="44386"/>
    <lineage>
        <taxon>Eukaryota</taxon>
        <taxon>Metazoa</taxon>
        <taxon>Ecdysozoa</taxon>
        <taxon>Arthropoda</taxon>
        <taxon>Chelicerata</taxon>
        <taxon>Arachnida</taxon>
        <taxon>Acari</taxon>
        <taxon>Parasitiformes</taxon>
        <taxon>Ixodida</taxon>
        <taxon>Ixodoidea</taxon>
        <taxon>Ixodidae</taxon>
        <taxon>Haemaphysalinae</taxon>
        <taxon>Haemaphysalis</taxon>
    </lineage>
</organism>
<evidence type="ECO:0000313" key="7">
    <source>
        <dbReference type="Proteomes" id="UP000821853"/>
    </source>
</evidence>
<evidence type="ECO:0000259" key="4">
    <source>
        <dbReference type="Pfam" id="PF17405"/>
    </source>
</evidence>
<evidence type="ECO:0000259" key="2">
    <source>
        <dbReference type="Pfam" id="PF17403"/>
    </source>
</evidence>